<name>A0A8T2Q7G8_CERRI</name>
<protein>
    <submittedName>
        <fullName evidence="1">Uncharacterized protein</fullName>
    </submittedName>
</protein>
<dbReference type="EMBL" id="CM035442">
    <property type="protein sequence ID" value="KAH7279578.1"/>
    <property type="molecule type" value="Genomic_DNA"/>
</dbReference>
<comment type="caution">
    <text evidence="1">The sequence shown here is derived from an EMBL/GenBank/DDBJ whole genome shotgun (WGS) entry which is preliminary data.</text>
</comment>
<sequence length="90" mass="10402">MEKVCVASNCIRTHRRNCWRGLSCIWKTKQRKETGTVEGYVMERRRTAPDNGIIQNLLPLCLDVPSSPSYLVEGNNDRTMIHYLKAYDLS</sequence>
<keyword evidence="2" id="KW-1185">Reference proteome</keyword>
<evidence type="ECO:0000313" key="2">
    <source>
        <dbReference type="Proteomes" id="UP000825935"/>
    </source>
</evidence>
<proteinExistence type="predicted"/>
<dbReference type="Proteomes" id="UP000825935">
    <property type="component" value="Chromosome 37"/>
</dbReference>
<dbReference type="AlphaFoldDB" id="A0A8T2Q7G8"/>
<organism evidence="1 2">
    <name type="scientific">Ceratopteris richardii</name>
    <name type="common">Triangle waterfern</name>
    <dbReference type="NCBI Taxonomy" id="49495"/>
    <lineage>
        <taxon>Eukaryota</taxon>
        <taxon>Viridiplantae</taxon>
        <taxon>Streptophyta</taxon>
        <taxon>Embryophyta</taxon>
        <taxon>Tracheophyta</taxon>
        <taxon>Polypodiopsida</taxon>
        <taxon>Polypodiidae</taxon>
        <taxon>Polypodiales</taxon>
        <taxon>Pteridineae</taxon>
        <taxon>Pteridaceae</taxon>
        <taxon>Parkerioideae</taxon>
        <taxon>Ceratopteris</taxon>
    </lineage>
</organism>
<reference evidence="1" key="1">
    <citation type="submission" date="2021-08" db="EMBL/GenBank/DDBJ databases">
        <title>WGS assembly of Ceratopteris richardii.</title>
        <authorList>
            <person name="Marchant D.B."/>
            <person name="Chen G."/>
            <person name="Jenkins J."/>
            <person name="Shu S."/>
            <person name="Leebens-Mack J."/>
            <person name="Grimwood J."/>
            <person name="Schmutz J."/>
            <person name="Soltis P."/>
            <person name="Soltis D."/>
            <person name="Chen Z.-H."/>
        </authorList>
    </citation>
    <scope>NUCLEOTIDE SEQUENCE</scope>
    <source>
        <strain evidence="1">Whitten #5841</strain>
        <tissue evidence="1">Leaf</tissue>
    </source>
</reference>
<gene>
    <name evidence="1" type="ORF">KP509_37G025100</name>
</gene>
<evidence type="ECO:0000313" key="1">
    <source>
        <dbReference type="EMBL" id="KAH7279578.1"/>
    </source>
</evidence>
<accession>A0A8T2Q7G8</accession>